<dbReference type="Proteomes" id="UP001589758">
    <property type="component" value="Unassembled WGS sequence"/>
</dbReference>
<comment type="caution">
    <text evidence="2">The sequence shown here is derived from an EMBL/GenBank/DDBJ whole genome shotgun (WGS) entry which is preliminary data.</text>
</comment>
<feature type="domain" description="Thiamin/hydroxymethyl pyrimidine-binding YkoF putative" evidence="1">
    <location>
        <begin position="146"/>
        <end position="227"/>
    </location>
</feature>
<name>A0ABV6C9W9_9GAMM</name>
<dbReference type="RefSeq" id="WP_385876890.1">
    <property type="nucleotide sequence ID" value="NZ_JBHLXE010000076.1"/>
</dbReference>
<dbReference type="InterPro" id="IPR011522">
    <property type="entry name" value="Thiamin/HMP-bd_put_YkoF"/>
</dbReference>
<organism evidence="2 3">
    <name type="scientific">Thorsellia kenyensis</name>
    <dbReference type="NCBI Taxonomy" id="1549888"/>
    <lineage>
        <taxon>Bacteria</taxon>
        <taxon>Pseudomonadati</taxon>
        <taxon>Pseudomonadota</taxon>
        <taxon>Gammaproteobacteria</taxon>
        <taxon>Enterobacterales</taxon>
        <taxon>Thorselliaceae</taxon>
        <taxon>Thorsellia</taxon>
    </lineage>
</organism>
<dbReference type="InterPro" id="IPR029756">
    <property type="entry name" value="MTH1187/YkoF-like"/>
</dbReference>
<accession>A0ABV6C9W9</accession>
<evidence type="ECO:0000313" key="2">
    <source>
        <dbReference type="EMBL" id="MFC0179783.1"/>
    </source>
</evidence>
<dbReference type="Gene3D" id="3.30.70.930">
    <property type="match status" value="2"/>
</dbReference>
<protein>
    <submittedName>
        <fullName evidence="2">YkoF family thiamine/hydroxymethylpyrimidine-binding protein</fullName>
    </submittedName>
</protein>
<dbReference type="Pfam" id="PF07615">
    <property type="entry name" value="Ykof"/>
    <property type="match status" value="2"/>
</dbReference>
<feature type="domain" description="Thiamin/hydroxymethyl pyrimidine-binding YkoF putative" evidence="1">
    <location>
        <begin position="40"/>
        <end position="118"/>
    </location>
</feature>
<proteinExistence type="predicted"/>
<sequence length="230" mass="25369">MNSNQPNITFPNSELKLTPTTQEINQIDIKVPSTPQDFGVGARFTVNVMSDDYISIILDALASPTPKELKIQTDAVSTLIKGSERNILDYLYTVITKIAASGHHVSATILLSRGCPGEITCQLPNRSLATHSTNISLEKTGITVLAQWSLYPLFDDRQTAFSHMDDIYRAIDFAKDKGTYHRSTHFVTELKGDLAQVLETIAMGWMLVGQTVQHVTSHTTLSINSPTMAF</sequence>
<reference evidence="2 3" key="1">
    <citation type="submission" date="2024-09" db="EMBL/GenBank/DDBJ databases">
        <authorList>
            <person name="Sun Q."/>
            <person name="Mori K."/>
        </authorList>
    </citation>
    <scope>NUCLEOTIDE SEQUENCE [LARGE SCALE GENOMIC DNA]</scope>
    <source>
        <strain evidence="2 3">CCM 8545</strain>
    </source>
</reference>
<keyword evidence="3" id="KW-1185">Reference proteome</keyword>
<gene>
    <name evidence="2" type="ORF">ACFFIT_06745</name>
</gene>
<dbReference type="EMBL" id="JBHLXE010000076">
    <property type="protein sequence ID" value="MFC0179783.1"/>
    <property type="molecule type" value="Genomic_DNA"/>
</dbReference>
<evidence type="ECO:0000259" key="1">
    <source>
        <dbReference type="Pfam" id="PF07615"/>
    </source>
</evidence>
<evidence type="ECO:0000313" key="3">
    <source>
        <dbReference type="Proteomes" id="UP001589758"/>
    </source>
</evidence>
<dbReference type="SUPFAM" id="SSF89957">
    <property type="entry name" value="MTH1187/YkoF-like"/>
    <property type="match status" value="1"/>
</dbReference>